<gene>
    <name evidence="2" type="ORF">H8S17_07890</name>
</gene>
<reference evidence="2" key="1">
    <citation type="submission" date="2020-08" db="EMBL/GenBank/DDBJ databases">
        <title>Genome public.</title>
        <authorList>
            <person name="Liu C."/>
            <person name="Sun Q."/>
        </authorList>
    </citation>
    <scope>NUCLEOTIDE SEQUENCE</scope>
    <source>
        <strain evidence="2">BX1005</strain>
    </source>
</reference>
<dbReference type="RefSeq" id="WP_186866877.1">
    <property type="nucleotide sequence ID" value="NZ_JACOPH010000005.1"/>
</dbReference>
<comment type="caution">
    <text evidence="2">The sequence shown here is derived from an EMBL/GenBank/DDBJ whole genome shotgun (WGS) entry which is preliminary data.</text>
</comment>
<evidence type="ECO:0000313" key="3">
    <source>
        <dbReference type="Proteomes" id="UP000606720"/>
    </source>
</evidence>
<organism evidence="2 3">
    <name type="scientific">Roseburia zhanii</name>
    <dbReference type="NCBI Taxonomy" id="2763064"/>
    <lineage>
        <taxon>Bacteria</taxon>
        <taxon>Bacillati</taxon>
        <taxon>Bacillota</taxon>
        <taxon>Clostridia</taxon>
        <taxon>Lachnospirales</taxon>
        <taxon>Lachnospiraceae</taxon>
        <taxon>Roseburia</taxon>
    </lineage>
</organism>
<dbReference type="PROSITE" id="PS50921">
    <property type="entry name" value="ANTAR"/>
    <property type="match status" value="1"/>
</dbReference>
<dbReference type="Gene3D" id="1.10.10.10">
    <property type="entry name" value="Winged helix-like DNA-binding domain superfamily/Winged helix DNA-binding domain"/>
    <property type="match status" value="1"/>
</dbReference>
<dbReference type="Pfam" id="PF03861">
    <property type="entry name" value="ANTAR"/>
    <property type="match status" value="1"/>
</dbReference>
<feature type="domain" description="ANTAR" evidence="1">
    <location>
        <begin position="115"/>
        <end position="176"/>
    </location>
</feature>
<dbReference type="InterPro" id="IPR036388">
    <property type="entry name" value="WH-like_DNA-bd_sf"/>
</dbReference>
<dbReference type="InterPro" id="IPR011006">
    <property type="entry name" value="CheY-like_superfamily"/>
</dbReference>
<proteinExistence type="predicted"/>
<protein>
    <submittedName>
        <fullName evidence="2">ANTAR domain-containing protein</fullName>
    </submittedName>
</protein>
<keyword evidence="3" id="KW-1185">Reference proteome</keyword>
<dbReference type="Proteomes" id="UP000606720">
    <property type="component" value="Unassembled WGS sequence"/>
</dbReference>
<dbReference type="GO" id="GO:0003723">
    <property type="term" value="F:RNA binding"/>
    <property type="evidence" value="ECO:0007669"/>
    <property type="project" value="InterPro"/>
</dbReference>
<sequence>MNVIIVFPKIENGQNIKRILMQNGYEVNAVCTTGAQVLQLANSLSGGIVVCGYRFADMMYEELHDYLPPQFEMLLVASATVCDSREREDILCLRMPLQVHELIQTMNMMSGEVIRRKKKTKKIPKERTKEEKQLLKDAKELLMGRNNMTEEEAHRYLQKRSMENGTGLVETAQMVLSLMKV</sequence>
<name>A0A923RSY1_9FIRM</name>
<dbReference type="AlphaFoldDB" id="A0A923RSY1"/>
<accession>A0A923RSY1</accession>
<evidence type="ECO:0000313" key="2">
    <source>
        <dbReference type="EMBL" id="MBC5714127.1"/>
    </source>
</evidence>
<dbReference type="SMART" id="SM01012">
    <property type="entry name" value="ANTAR"/>
    <property type="match status" value="1"/>
</dbReference>
<dbReference type="SUPFAM" id="SSF52172">
    <property type="entry name" value="CheY-like"/>
    <property type="match status" value="1"/>
</dbReference>
<dbReference type="InterPro" id="IPR005561">
    <property type="entry name" value="ANTAR"/>
</dbReference>
<dbReference type="EMBL" id="JACOPH010000005">
    <property type="protein sequence ID" value="MBC5714127.1"/>
    <property type="molecule type" value="Genomic_DNA"/>
</dbReference>
<evidence type="ECO:0000259" key="1">
    <source>
        <dbReference type="PROSITE" id="PS50921"/>
    </source>
</evidence>